<dbReference type="Pfam" id="PF09587">
    <property type="entry name" value="PGA_cap"/>
    <property type="match status" value="1"/>
</dbReference>
<reference evidence="3 4" key="1">
    <citation type="submission" date="2018-09" db="EMBL/GenBank/DDBJ databases">
        <title>YIM 75507 draft genome.</title>
        <authorList>
            <person name="Tang S."/>
            <person name="Feng Y."/>
        </authorList>
    </citation>
    <scope>NUCLEOTIDE SEQUENCE [LARGE SCALE GENOMIC DNA]</scope>
    <source>
        <strain evidence="3 4">YIM 75507</strain>
    </source>
</reference>
<organism evidence="3 4">
    <name type="scientific">Bailinhaonella thermotolerans</name>
    <dbReference type="NCBI Taxonomy" id="1070861"/>
    <lineage>
        <taxon>Bacteria</taxon>
        <taxon>Bacillati</taxon>
        <taxon>Actinomycetota</taxon>
        <taxon>Actinomycetes</taxon>
        <taxon>Streptosporangiales</taxon>
        <taxon>Streptosporangiaceae</taxon>
        <taxon>Bailinhaonella</taxon>
    </lineage>
</organism>
<comment type="caution">
    <text evidence="3">The sequence shown here is derived from an EMBL/GenBank/DDBJ whole genome shotgun (WGS) entry which is preliminary data.</text>
</comment>
<dbReference type="Proteomes" id="UP000265768">
    <property type="component" value="Unassembled WGS sequence"/>
</dbReference>
<dbReference type="PANTHER" id="PTHR33393">
    <property type="entry name" value="POLYGLUTAMINE SYNTHESIS ACCESSORY PROTEIN RV0574C-RELATED"/>
    <property type="match status" value="1"/>
</dbReference>
<sequence>MRRYVHKGTLSGQRRWLLIGVASSVLMVGCATLTKDVRVAATGPVHAPAERAADSVSGVRPASFTVAATGDFLLHDVLIRQGAQDASGSRTHDFLPMLKALKPVISKADLAICHIETPIAAEGSAYTGYPVFNSPPQIVDAVERLGYDTCSTASNHTLDKGAAGVRRTLAALDEAGIEHAGSARSAAEARRTTMLDVKGVRVAQLSYTYGTNGVAEPAGKEWLVNDGLDADVILADARRAKEAGADVVILSAHWGVEYQHEPSAQQRRLAERLLASPDVDLIIGDHAHVVQPFERFGDKWVLYGLGNQVANPTANAEATHEGMVGQFTFRYDEEARAWRASPAFIPTLVVPGPPIRLVNLAAALKGSDALSADLEGESASAAMRARYAEAATRTARVARSLGADVPVGK</sequence>
<name>A0A3A4ADZ7_9ACTN</name>
<dbReference type="SMART" id="SM00854">
    <property type="entry name" value="PGA_cap"/>
    <property type="match status" value="1"/>
</dbReference>
<dbReference type="InterPro" id="IPR029052">
    <property type="entry name" value="Metallo-depent_PP-like"/>
</dbReference>
<gene>
    <name evidence="3" type="ORF">D5H75_26365</name>
</gene>
<dbReference type="PROSITE" id="PS51257">
    <property type="entry name" value="PROKAR_LIPOPROTEIN"/>
    <property type="match status" value="1"/>
</dbReference>
<comment type="similarity">
    <text evidence="1">Belongs to the CapA family.</text>
</comment>
<keyword evidence="4" id="KW-1185">Reference proteome</keyword>
<dbReference type="SUPFAM" id="SSF56300">
    <property type="entry name" value="Metallo-dependent phosphatases"/>
    <property type="match status" value="1"/>
</dbReference>
<proteinExistence type="inferred from homology"/>
<dbReference type="PANTHER" id="PTHR33393:SF13">
    <property type="entry name" value="PGA BIOSYNTHESIS PROTEIN CAPA"/>
    <property type="match status" value="1"/>
</dbReference>
<dbReference type="CDD" id="cd07381">
    <property type="entry name" value="MPP_CapA"/>
    <property type="match status" value="1"/>
</dbReference>
<dbReference type="OrthoDB" id="9810718at2"/>
<evidence type="ECO:0000313" key="3">
    <source>
        <dbReference type="EMBL" id="RJL26509.1"/>
    </source>
</evidence>
<dbReference type="EMBL" id="QZEY01000012">
    <property type="protein sequence ID" value="RJL26509.1"/>
    <property type="molecule type" value="Genomic_DNA"/>
</dbReference>
<dbReference type="InterPro" id="IPR019079">
    <property type="entry name" value="Capsule_synth_CapA"/>
</dbReference>
<accession>A0A3A4ADZ7</accession>
<protein>
    <submittedName>
        <fullName evidence="3">CapA family protein</fullName>
    </submittedName>
</protein>
<dbReference type="Gene3D" id="3.60.21.10">
    <property type="match status" value="1"/>
</dbReference>
<feature type="domain" description="Capsule synthesis protein CapA" evidence="2">
    <location>
        <begin position="65"/>
        <end position="312"/>
    </location>
</feature>
<dbReference type="AlphaFoldDB" id="A0A3A4ADZ7"/>
<evidence type="ECO:0000256" key="1">
    <source>
        <dbReference type="ARBA" id="ARBA00005662"/>
    </source>
</evidence>
<evidence type="ECO:0000313" key="4">
    <source>
        <dbReference type="Proteomes" id="UP000265768"/>
    </source>
</evidence>
<dbReference type="InterPro" id="IPR052169">
    <property type="entry name" value="CW_Biosynth-Accessory"/>
</dbReference>
<evidence type="ECO:0000259" key="2">
    <source>
        <dbReference type="SMART" id="SM00854"/>
    </source>
</evidence>